<evidence type="ECO:0000313" key="2">
    <source>
        <dbReference type="EMBL" id="CAH8359569.1"/>
    </source>
</evidence>
<keyword evidence="3" id="KW-1185">Reference proteome</keyword>
<dbReference type="InterPro" id="IPR008507">
    <property type="entry name" value="DUF789"/>
</dbReference>
<feature type="compositionally biased region" description="Low complexity" evidence="1">
    <location>
        <begin position="400"/>
        <end position="413"/>
    </location>
</feature>
<gene>
    <name evidence="2" type="ORF">ERUC_LOCUS25325</name>
</gene>
<organism evidence="2 3">
    <name type="scientific">Eruca vesicaria subsp. sativa</name>
    <name type="common">Garden rocket</name>
    <name type="synonym">Eruca sativa</name>
    <dbReference type="NCBI Taxonomy" id="29727"/>
    <lineage>
        <taxon>Eukaryota</taxon>
        <taxon>Viridiplantae</taxon>
        <taxon>Streptophyta</taxon>
        <taxon>Embryophyta</taxon>
        <taxon>Tracheophyta</taxon>
        <taxon>Spermatophyta</taxon>
        <taxon>Magnoliopsida</taxon>
        <taxon>eudicotyledons</taxon>
        <taxon>Gunneridae</taxon>
        <taxon>Pentapetalae</taxon>
        <taxon>rosids</taxon>
        <taxon>malvids</taxon>
        <taxon>Brassicales</taxon>
        <taxon>Brassicaceae</taxon>
        <taxon>Brassiceae</taxon>
        <taxon>Eruca</taxon>
    </lineage>
</organism>
<dbReference type="Proteomes" id="UP001642260">
    <property type="component" value="Unassembled WGS sequence"/>
</dbReference>
<feature type="region of interest" description="Disordered" evidence="1">
    <location>
        <begin position="386"/>
        <end position="413"/>
    </location>
</feature>
<dbReference type="PANTHER" id="PTHR31343:SF8">
    <property type="entry name" value="OS07G0246600 PROTEIN"/>
    <property type="match status" value="1"/>
</dbReference>
<proteinExistence type="predicted"/>
<sequence>MDSASTHRTLVEEREEIMVLPSEINTRPTIKKSHLLKPYVPTIDGSETSLRPASSPCSIGPRPHVVPIGEPRIARWNEIKPRDESVRPFLLDDFVWRPFTKPLRNWNPPRFYNEKAKRVSDDDDEFVSFARCVLPLSQVFQKLGEGIKKAEQLTNKKRKQANENAMDCCETQDEEEDNITTARRIKCRNKCGDVKYTGDQRTSTEEDCNVPGLPQKLASGDEHNSSDPNVSSDGVHEKDEDGNTTIAQIIKLRDNVENNTEGVEYVPVVYNNVSGLPQKLASGDKTVAVPEIKERSEVNDETNNSSDALVASNGIAEMEEEYVTVGERLNQRKLGTDELALKLEARMLKEWSAYGVGVPLLYGVDSFVQYYVPYLSGIQLYQNPSRASTSSRRAGEDSYGDSPSDMSSDGSNDCRVLKQSLGSPYSDLNENQRVGTLLIAAEEWLRRLKVVLSDFIHFVSHSDSEMNILVVSKI</sequence>
<dbReference type="EMBL" id="CAKOAT010266489">
    <property type="protein sequence ID" value="CAH8359569.1"/>
    <property type="molecule type" value="Genomic_DNA"/>
</dbReference>
<dbReference type="Pfam" id="PF05623">
    <property type="entry name" value="DUF789"/>
    <property type="match status" value="1"/>
</dbReference>
<feature type="region of interest" description="Disordered" evidence="1">
    <location>
        <begin position="196"/>
        <end position="241"/>
    </location>
</feature>
<name>A0ABC8KTP8_ERUVS</name>
<protein>
    <submittedName>
        <fullName evidence="2">Uncharacterized protein</fullName>
    </submittedName>
</protein>
<accession>A0ABC8KTP8</accession>
<dbReference type="PANTHER" id="PTHR31343">
    <property type="entry name" value="T15D22.8"/>
    <property type="match status" value="1"/>
</dbReference>
<dbReference type="AlphaFoldDB" id="A0ABC8KTP8"/>
<comment type="caution">
    <text evidence="2">The sequence shown here is derived from an EMBL/GenBank/DDBJ whole genome shotgun (WGS) entry which is preliminary data.</text>
</comment>
<evidence type="ECO:0000313" key="3">
    <source>
        <dbReference type="Proteomes" id="UP001642260"/>
    </source>
</evidence>
<evidence type="ECO:0000256" key="1">
    <source>
        <dbReference type="SAM" id="MobiDB-lite"/>
    </source>
</evidence>
<reference evidence="2 3" key="1">
    <citation type="submission" date="2022-03" db="EMBL/GenBank/DDBJ databases">
        <authorList>
            <person name="Macdonald S."/>
            <person name="Ahmed S."/>
            <person name="Newling K."/>
        </authorList>
    </citation>
    <scope>NUCLEOTIDE SEQUENCE [LARGE SCALE GENOMIC DNA]</scope>
</reference>